<dbReference type="EMBL" id="PNBA02000008">
    <property type="protein sequence ID" value="KAG6414513.1"/>
    <property type="molecule type" value="Genomic_DNA"/>
</dbReference>
<organism evidence="6">
    <name type="scientific">Salvia splendens</name>
    <name type="common">Scarlet sage</name>
    <dbReference type="NCBI Taxonomy" id="180675"/>
    <lineage>
        <taxon>Eukaryota</taxon>
        <taxon>Viridiplantae</taxon>
        <taxon>Streptophyta</taxon>
        <taxon>Embryophyta</taxon>
        <taxon>Tracheophyta</taxon>
        <taxon>Spermatophyta</taxon>
        <taxon>Magnoliopsida</taxon>
        <taxon>eudicotyledons</taxon>
        <taxon>Gunneridae</taxon>
        <taxon>Pentapetalae</taxon>
        <taxon>asterids</taxon>
        <taxon>lamiids</taxon>
        <taxon>Lamiales</taxon>
        <taxon>Lamiaceae</taxon>
        <taxon>Nepetoideae</taxon>
        <taxon>Mentheae</taxon>
        <taxon>Salviinae</taxon>
        <taxon>Salvia</taxon>
        <taxon>Salvia subgen. Calosphace</taxon>
        <taxon>core Calosphace</taxon>
    </lineage>
</organism>
<gene>
    <name evidence="6" type="ORF">SASPL_121885</name>
</gene>
<comment type="caution">
    <text evidence="6">The sequence shown here is derived from an EMBL/GenBank/DDBJ whole genome shotgun (WGS) entry which is preliminary data.</text>
</comment>
<evidence type="ECO:0000256" key="5">
    <source>
        <dbReference type="SAM" id="MobiDB-lite"/>
    </source>
</evidence>
<dbReference type="GO" id="GO:0016887">
    <property type="term" value="F:ATP hydrolysis activity"/>
    <property type="evidence" value="ECO:0007669"/>
    <property type="project" value="InterPro"/>
</dbReference>
<evidence type="ECO:0000313" key="7">
    <source>
        <dbReference type="Proteomes" id="UP000298416"/>
    </source>
</evidence>
<dbReference type="Gene3D" id="3.40.50.300">
    <property type="entry name" value="P-loop containing nucleotide triphosphate hydrolases"/>
    <property type="match status" value="1"/>
</dbReference>
<feature type="compositionally biased region" description="Pro residues" evidence="5">
    <location>
        <begin position="741"/>
        <end position="758"/>
    </location>
</feature>
<dbReference type="AlphaFoldDB" id="A0A8X8XMB9"/>
<dbReference type="InterPro" id="IPR005654">
    <property type="entry name" value="ATPase_AFG1-like"/>
</dbReference>
<protein>
    <recommendedName>
        <fullName evidence="8">Lactation elevated protein 1</fullName>
    </recommendedName>
</protein>
<keyword evidence="3" id="KW-0067">ATP-binding</keyword>
<reference evidence="6" key="1">
    <citation type="submission" date="2018-01" db="EMBL/GenBank/DDBJ databases">
        <authorList>
            <person name="Mao J.F."/>
        </authorList>
    </citation>
    <scope>NUCLEOTIDE SEQUENCE</scope>
    <source>
        <strain evidence="6">Huo1</strain>
        <tissue evidence="6">Leaf</tissue>
    </source>
</reference>
<comment type="similarity">
    <text evidence="1">Belongs to the AFG1 ATPase family.</text>
</comment>
<dbReference type="Proteomes" id="UP000298416">
    <property type="component" value="Unassembled WGS sequence"/>
</dbReference>
<name>A0A8X8XMB9_SALSN</name>
<dbReference type="SUPFAM" id="SSF52540">
    <property type="entry name" value="P-loop containing nucleoside triphosphate hydrolases"/>
    <property type="match status" value="1"/>
</dbReference>
<keyword evidence="7" id="KW-1185">Reference proteome</keyword>
<accession>A0A8X8XMB9</accession>
<sequence length="1085" mass="123296">MKKLLKFVSSSKFHSRFYCDRPPSFLSNNPGPLAYYKSLVNQGKLKHDSYQEKVVFQLENLLQRLHQYERDMEEYHRRRLLLEAANAKQQGGGSSTVSRRRSFMNKWLSRISADSVEPGVGKWVSYLNREKKLDVMVGQRPTAPPAPKGLYIYGNVGSGKTMIMDMFYYIFQHRRRLHFHEASACIAMLQIHDLMHKVWKNRKMEESFQSSISNWVMSLPFDTKVKEWLVEEEKYKQEMNMKNILPAVADKFLTDAQGHRRGASILCFDEIQSVDVFAIVALSGIVSRLLSTGTVLVATSNRAPRMACRKRYLKNFWIKWRITENVLIGSEIDYRRHIALSSSDQARTCNFQSIRLTHYYWPLDSTKTKEYESMWNKIVGESGERVTSQTLPVMFGRTLEVSASELQRGGMIGAADYIAIPKTFHTVFIADIPVMSMCIRDKARRFITLVDELYNHHCCLYCSAAASIDDLFQGTDEGVLFQFETETESTKLRRDVSSEGSVSSGGTPTTIVSLLSGQEEMFAFRRAVSRLIEMQSPLYLEGVRYTSLLPRKGTRSLTTGAFIESSPSHHLEPKLHRWPTETIPRTATALVVESRLSAGQLYFCNARREGRIPACRIEVRRSSSTTATPQSINMSYAYADHHHMSRSYTEVGSQAKYHRDTQSSHQMESVQIRHPTCWDPPGNRSLQDFDPYDPPPTRQPSCWEPPPHRRASQGYSDYDQPPPCRPSCWDPPRHRTNRRCPPLPKPVHEPPAPAPPSAIIPATTQSSYRPPRLATAVPTRRSYHPSGEPQQFDQSPSHHTTMLPAAARTRSGSMHLPQKSRKFRDSRQKRGLPNNPELMVRSLIPVQQAALDNYNEKLRIYRLEQAALLVRLNAWFEENIQDENLAEEKTDHTPAIVFGDDVSIDITDVHNDGPSLDVPNNESPEEFVKNEGIVKNDNESPQVLAVAYDDKIGDLVVPTHWELEIKDGVGILLQETLLEDKEEDGSIGEVEKIIASFNVAQMSSKDVTNCWFKRGSDCTGVRITAYFDVDFFDGNVPSIVHRSTSLDVDTRFIPPFNDTPYLSILGGDKGRHSAVRYVFDPGGDA</sequence>
<evidence type="ECO:0000256" key="4">
    <source>
        <dbReference type="SAM" id="Coils"/>
    </source>
</evidence>
<feature type="compositionally biased region" description="Polar residues" evidence="5">
    <location>
        <begin position="788"/>
        <end position="800"/>
    </location>
</feature>
<evidence type="ECO:0000256" key="3">
    <source>
        <dbReference type="ARBA" id="ARBA00022840"/>
    </source>
</evidence>
<keyword evidence="2" id="KW-0547">Nucleotide-binding</keyword>
<dbReference type="GO" id="GO:0005739">
    <property type="term" value="C:mitochondrion"/>
    <property type="evidence" value="ECO:0007669"/>
    <property type="project" value="TreeGrafter"/>
</dbReference>
<evidence type="ECO:0000256" key="2">
    <source>
        <dbReference type="ARBA" id="ARBA00022741"/>
    </source>
</evidence>
<dbReference type="Pfam" id="PF03969">
    <property type="entry name" value="AFG1_ATPase"/>
    <property type="match status" value="1"/>
</dbReference>
<feature type="coiled-coil region" evidence="4">
    <location>
        <begin position="58"/>
        <end position="85"/>
    </location>
</feature>
<dbReference type="GO" id="GO:0005524">
    <property type="term" value="F:ATP binding"/>
    <property type="evidence" value="ECO:0007669"/>
    <property type="project" value="UniProtKB-KW"/>
</dbReference>
<evidence type="ECO:0000256" key="1">
    <source>
        <dbReference type="ARBA" id="ARBA00010322"/>
    </source>
</evidence>
<evidence type="ECO:0008006" key="8">
    <source>
        <dbReference type="Google" id="ProtNLM"/>
    </source>
</evidence>
<keyword evidence="4" id="KW-0175">Coiled coil</keyword>
<dbReference type="NCBIfam" id="NF040713">
    <property type="entry name" value="ZapE"/>
    <property type="match status" value="1"/>
</dbReference>
<feature type="region of interest" description="Disordered" evidence="5">
    <location>
        <begin position="647"/>
        <end position="835"/>
    </location>
</feature>
<evidence type="ECO:0000313" key="6">
    <source>
        <dbReference type="EMBL" id="KAG6414513.1"/>
    </source>
</evidence>
<dbReference type="PANTHER" id="PTHR12169:SF6">
    <property type="entry name" value="AFG1-LIKE ATPASE"/>
    <property type="match status" value="1"/>
</dbReference>
<proteinExistence type="inferred from homology"/>
<dbReference type="PANTHER" id="PTHR12169">
    <property type="entry name" value="ATPASE N2B"/>
    <property type="match status" value="1"/>
</dbReference>
<dbReference type="InterPro" id="IPR027417">
    <property type="entry name" value="P-loop_NTPase"/>
</dbReference>
<reference evidence="6" key="2">
    <citation type="submission" date="2020-08" db="EMBL/GenBank/DDBJ databases">
        <title>Plant Genome Project.</title>
        <authorList>
            <person name="Zhang R.-G."/>
        </authorList>
    </citation>
    <scope>NUCLEOTIDE SEQUENCE</scope>
    <source>
        <strain evidence="6">Huo1</strain>
        <tissue evidence="6">Leaf</tissue>
    </source>
</reference>